<reference evidence="2 3" key="1">
    <citation type="submission" date="2014-03" db="EMBL/GenBank/DDBJ databases">
        <title>Genome sequence of Mycoplasma ovipneumoniae strain 14811.</title>
        <authorList>
            <person name="Sirand-Pugnet P."/>
            <person name="Breton M."/>
            <person name="Dordet-Frisoni E."/>
            <person name="Baranowski E."/>
            <person name="Barre A."/>
            <person name="Couture C."/>
            <person name="Dupuy V."/>
            <person name="Gaurivaud P."/>
            <person name="Jacob D."/>
            <person name="Lemaitre C."/>
            <person name="Manso-Silvan L."/>
            <person name="Nikolski M."/>
            <person name="Nouvel L.-X."/>
            <person name="Poumarat F."/>
            <person name="Tardy F."/>
            <person name="Thebault P."/>
            <person name="Theil S."/>
            <person name="Citti C."/>
            <person name="Thiaucourt F."/>
            <person name="Blanchard A."/>
        </authorList>
    </citation>
    <scope>NUCLEOTIDE SEQUENCE [LARGE SCALE GENOMIC DNA]</scope>
    <source>
        <strain evidence="2 3">14811</strain>
    </source>
</reference>
<evidence type="ECO:0000259" key="1">
    <source>
        <dbReference type="Pfam" id="PF13274"/>
    </source>
</evidence>
<gene>
    <name evidence="2" type="ORF">MOVI_4540</name>
</gene>
<evidence type="ECO:0000313" key="3">
    <source>
        <dbReference type="Proteomes" id="UP000020977"/>
    </source>
</evidence>
<dbReference type="STRING" id="1188239.MOVI_4540"/>
<evidence type="ECO:0000313" key="2">
    <source>
        <dbReference type="EMBL" id="EXU61043.1"/>
    </source>
</evidence>
<dbReference type="EMBL" id="JFAD01000025">
    <property type="protein sequence ID" value="EXU61043.1"/>
    <property type="molecule type" value="Genomic_DNA"/>
</dbReference>
<dbReference type="RefSeq" id="WP_044284287.1">
    <property type="nucleotide sequence ID" value="NZ_JFAD01000025.1"/>
</dbReference>
<comment type="caution">
    <text evidence="2">The sequence shown here is derived from an EMBL/GenBank/DDBJ whole genome shotgun (WGS) entry which is preliminary data.</text>
</comment>
<dbReference type="Proteomes" id="UP000020977">
    <property type="component" value="Unassembled WGS sequence"/>
</dbReference>
<dbReference type="PATRIC" id="fig|1188239.3.peg.1116"/>
<dbReference type="eggNOG" id="ENOG5031Z7D">
    <property type="taxonomic scope" value="Bacteria"/>
</dbReference>
<organism evidence="2 3">
    <name type="scientific">Mesomycoplasma ovipneumoniae 14811</name>
    <dbReference type="NCBI Taxonomy" id="1188239"/>
    <lineage>
        <taxon>Bacteria</taxon>
        <taxon>Bacillati</taxon>
        <taxon>Mycoplasmatota</taxon>
        <taxon>Mycoplasmoidales</taxon>
        <taxon>Metamycoplasmataceae</taxon>
        <taxon>Mesomycoplasma</taxon>
    </lineage>
</organism>
<dbReference type="AlphaFoldDB" id="A0A014M257"/>
<dbReference type="InterPro" id="IPR025272">
    <property type="entry name" value="SocA_Panacea"/>
</dbReference>
<accession>A0A014M257</accession>
<sequence>MNGIDIKKFLNYLFAIYHVETGETELYRTWVQKILWFTHWKFYRLYNEPFFSDDFESYKYGPVSWTVLKTQFFSLQTPKNTSYNLEDILDYHRNDIIDEFKGILKNDFLKDFSHDYGETLTEEQKIEAQEKRWDCFVFVFERLKKMRPNELMNLSYKQKSYKTALSNPTSKIILNETILEDNEIDVLKNDF</sequence>
<name>A0A014M257_9BACT</name>
<protein>
    <recommendedName>
        <fullName evidence="1">Antitoxin SocA-like Panacea domain-containing protein</fullName>
    </recommendedName>
</protein>
<proteinExistence type="predicted"/>
<dbReference type="Pfam" id="PF13274">
    <property type="entry name" value="SocA_Panacea"/>
    <property type="match status" value="1"/>
</dbReference>
<feature type="domain" description="Antitoxin SocA-like Panacea" evidence="1">
    <location>
        <begin position="31"/>
        <end position="159"/>
    </location>
</feature>